<dbReference type="InterPro" id="IPR036107">
    <property type="entry name" value="CsrA_sf"/>
</dbReference>
<dbReference type="EMBL" id="CP116341">
    <property type="protein sequence ID" value="WOV85004.1"/>
    <property type="molecule type" value="Genomic_DNA"/>
</dbReference>
<dbReference type="Gene3D" id="2.60.40.4380">
    <property type="entry name" value="Translational regulator CsrA"/>
    <property type="match status" value="1"/>
</dbReference>
<comment type="similarity">
    <text evidence="4">Belongs to the CsrA/RsmA family.</text>
</comment>
<comment type="subunit">
    <text evidence="4">Homodimer; the beta-strands of each monomer intercalate to form a hydrophobic core, while the alpha-helices form wings that extend away from the core.</text>
</comment>
<evidence type="ECO:0000313" key="6">
    <source>
        <dbReference type="Proteomes" id="UP001303532"/>
    </source>
</evidence>
<keyword evidence="1 4" id="KW-0963">Cytoplasm</keyword>
<dbReference type="RefSeq" id="WP_323692645.1">
    <property type="nucleotide sequence ID" value="NZ_CP116341.1"/>
</dbReference>
<dbReference type="InterPro" id="IPR003751">
    <property type="entry name" value="CsrA"/>
</dbReference>
<comment type="subcellular location">
    <subcellularLocation>
        <location evidence="4">Cytoplasm</location>
    </subcellularLocation>
</comment>
<evidence type="ECO:0000256" key="4">
    <source>
        <dbReference type="HAMAP-Rule" id="MF_00167"/>
    </source>
</evidence>
<organism evidence="5 6">
    <name type="scientific">Sporosarcina jeotgali</name>
    <dbReference type="NCBI Taxonomy" id="3020056"/>
    <lineage>
        <taxon>Bacteria</taxon>
        <taxon>Bacillati</taxon>
        <taxon>Bacillota</taxon>
        <taxon>Bacilli</taxon>
        <taxon>Bacillales</taxon>
        <taxon>Caryophanaceae</taxon>
        <taxon>Sporosarcina</taxon>
    </lineage>
</organism>
<comment type="function">
    <text evidence="4">A translational regulator that binds mRNA to regulate translation initiation and/or mRNA stability. Usually binds in the 5'-UTR at or near the Shine-Dalgarno sequence preventing ribosome-binding, thus repressing translation. Its main target seems to be the major flagellin gene, while its function is anatagonized by FliW.</text>
</comment>
<sequence>MLVLSRKPNESIQIGDNIEIRIIEVKGDTVRIGIEAPKSVDILRGELVQSISESNTEAISIDLNVFEQLKNKN</sequence>
<dbReference type="PANTHER" id="PTHR34984">
    <property type="entry name" value="CARBON STORAGE REGULATOR"/>
    <property type="match status" value="1"/>
</dbReference>
<dbReference type="PANTHER" id="PTHR34984:SF1">
    <property type="entry name" value="CARBON STORAGE REGULATOR"/>
    <property type="match status" value="1"/>
</dbReference>
<accession>A0ABZ0KYE3</accession>
<evidence type="ECO:0000256" key="1">
    <source>
        <dbReference type="ARBA" id="ARBA00022490"/>
    </source>
</evidence>
<dbReference type="NCBIfam" id="TIGR00202">
    <property type="entry name" value="csrA"/>
    <property type="match status" value="1"/>
</dbReference>
<keyword evidence="4" id="KW-1005">Bacterial flagellum biogenesis</keyword>
<protein>
    <recommendedName>
        <fullName evidence="4">Translational regulator CsrA</fullName>
    </recommendedName>
</protein>
<gene>
    <name evidence="4 5" type="primary">csrA</name>
    <name evidence="5" type="ORF">PGH26_03490</name>
</gene>
<dbReference type="SUPFAM" id="SSF117130">
    <property type="entry name" value="CsrA-like"/>
    <property type="match status" value="1"/>
</dbReference>
<evidence type="ECO:0000313" key="5">
    <source>
        <dbReference type="EMBL" id="WOV85004.1"/>
    </source>
</evidence>
<keyword evidence="3 4" id="KW-0694">RNA-binding</keyword>
<proteinExistence type="inferred from homology"/>
<keyword evidence="6" id="KW-1185">Reference proteome</keyword>
<evidence type="ECO:0000256" key="2">
    <source>
        <dbReference type="ARBA" id="ARBA00022845"/>
    </source>
</evidence>
<evidence type="ECO:0000256" key="3">
    <source>
        <dbReference type="ARBA" id="ARBA00022884"/>
    </source>
</evidence>
<dbReference type="NCBIfam" id="NF002469">
    <property type="entry name" value="PRK01712.1"/>
    <property type="match status" value="1"/>
</dbReference>
<dbReference type="Proteomes" id="UP001303532">
    <property type="component" value="Chromosome"/>
</dbReference>
<keyword evidence="4" id="KW-0678">Repressor</keyword>
<dbReference type="Pfam" id="PF02599">
    <property type="entry name" value="CsrA"/>
    <property type="match status" value="1"/>
</dbReference>
<name>A0ABZ0KYE3_9BACL</name>
<reference evidence="5 6" key="1">
    <citation type="submission" date="2023-01" db="EMBL/GenBank/DDBJ databases">
        <title>Sporosarcina sp. nov., isolated from Korean tranditional fermented seafood 'Jeotgal'.</title>
        <authorList>
            <person name="Yang A.-I."/>
        </authorList>
    </citation>
    <scope>NUCLEOTIDE SEQUENCE [LARGE SCALE GENOMIC DNA]</scope>
    <source>
        <strain evidence="5 6">B2O-1</strain>
    </source>
</reference>
<keyword evidence="2 4" id="KW-0810">Translation regulation</keyword>
<dbReference type="HAMAP" id="MF_00167">
    <property type="entry name" value="CsrA"/>
    <property type="match status" value="1"/>
</dbReference>